<keyword evidence="5" id="KW-1185">Reference proteome</keyword>
<protein>
    <submittedName>
        <fullName evidence="4">CarboxypepD_reg-like domain-containing protein</fullName>
    </submittedName>
</protein>
<evidence type="ECO:0000313" key="5">
    <source>
        <dbReference type="Proteomes" id="UP000243887"/>
    </source>
</evidence>
<evidence type="ECO:0000313" key="4">
    <source>
        <dbReference type="EMBL" id="SFJ01386.1"/>
    </source>
</evidence>
<dbReference type="InterPro" id="IPR008969">
    <property type="entry name" value="CarboxyPept-like_regulatory"/>
</dbReference>
<dbReference type="EMBL" id="FORU01000002">
    <property type="protein sequence ID" value="SFJ01386.1"/>
    <property type="molecule type" value="Genomic_DNA"/>
</dbReference>
<reference evidence="5" key="1">
    <citation type="submission" date="2016-10" db="EMBL/GenBank/DDBJ databases">
        <authorList>
            <person name="Varghese N."/>
            <person name="Submissions S."/>
        </authorList>
    </citation>
    <scope>NUCLEOTIDE SEQUENCE [LARGE SCALE GENOMIC DNA]</scope>
    <source>
        <strain evidence="5">DSM 26542</strain>
    </source>
</reference>
<comment type="subcellular location">
    <subcellularLocation>
        <location evidence="1">Cell outer membrane</location>
    </subcellularLocation>
</comment>
<dbReference type="InterPro" id="IPR036942">
    <property type="entry name" value="Beta-barrel_TonB_sf"/>
</dbReference>
<dbReference type="Gene3D" id="2.40.170.20">
    <property type="entry name" value="TonB-dependent receptor, beta-barrel domain"/>
    <property type="match status" value="1"/>
</dbReference>
<dbReference type="Gene3D" id="2.60.40.1120">
    <property type="entry name" value="Carboxypeptidase-like, regulatory domain"/>
    <property type="match status" value="1"/>
</dbReference>
<organism evidence="4 5">
    <name type="scientific">Myroides guanonis</name>
    <dbReference type="NCBI Taxonomy" id="1150112"/>
    <lineage>
        <taxon>Bacteria</taxon>
        <taxon>Pseudomonadati</taxon>
        <taxon>Bacteroidota</taxon>
        <taxon>Flavobacteriia</taxon>
        <taxon>Flavobacteriales</taxon>
        <taxon>Flavobacteriaceae</taxon>
        <taxon>Myroides</taxon>
    </lineage>
</organism>
<accession>A0A1I3MXJ8</accession>
<dbReference type="GO" id="GO:0009279">
    <property type="term" value="C:cell outer membrane"/>
    <property type="evidence" value="ECO:0007669"/>
    <property type="project" value="UniProtKB-SubCell"/>
</dbReference>
<dbReference type="Pfam" id="PF13715">
    <property type="entry name" value="CarbopepD_reg_2"/>
    <property type="match status" value="1"/>
</dbReference>
<dbReference type="Proteomes" id="UP000243887">
    <property type="component" value="Unassembled WGS sequence"/>
</dbReference>
<keyword evidence="2" id="KW-0472">Membrane</keyword>
<dbReference type="AlphaFoldDB" id="A0A1I3MXJ8"/>
<dbReference type="SUPFAM" id="SSF56935">
    <property type="entry name" value="Porins"/>
    <property type="match status" value="1"/>
</dbReference>
<evidence type="ECO:0000256" key="1">
    <source>
        <dbReference type="ARBA" id="ARBA00004442"/>
    </source>
</evidence>
<dbReference type="SUPFAM" id="SSF49464">
    <property type="entry name" value="Carboxypeptidase regulatory domain-like"/>
    <property type="match status" value="1"/>
</dbReference>
<dbReference type="OrthoDB" id="1453181at2"/>
<dbReference type="STRING" id="1150112.SAMN04487893_102303"/>
<name>A0A1I3MXJ8_9FLAO</name>
<dbReference type="RefSeq" id="WP_090678057.1">
    <property type="nucleotide sequence ID" value="NZ_FORU01000002.1"/>
</dbReference>
<keyword evidence="3" id="KW-0998">Cell outer membrane</keyword>
<proteinExistence type="predicted"/>
<evidence type="ECO:0000256" key="2">
    <source>
        <dbReference type="ARBA" id="ARBA00023136"/>
    </source>
</evidence>
<sequence>MNRFIFSIVSILIAPWLWAQEGREIRGQIVDSKSQEPLVAVLILVQGSNVSTLSGEDGTFTIPQSSESKNNLLLTYTGYVTKRLVVNVEDKQDVNLGMIVMEEDFSAEAQMNLISLTDNDLGDDNSGSETTSGLLQATRDVFQQAAAFNWGQARFRIRGLDNEYGRTLINGIVMNKVYDGRPQWGNWGGLNDVTRNQEFSMGSSSSDYTFGGILGTQAISTRASHIRKGSRVSASAANTNYSARGMATYASGMNSEGWAYAFSASYRGAEEGHFEGTDYDAKSFFIAIEKKFNANHSLNFTGIYAQNKRGKSAPLTDEVADLMGYKYNSYWGWQDGKKRNSREKVLEEPIFMLTHYWKMSDKSTLTSSLAYQFGKIGNSRLNYNRTNNPDPTYYKNLPSYYSTYHDRDGNYLGNTPEYIGYANAQREFFLQNSQIDWDEIYRKNSESIDENGLKDNLVMLYEDRTDDNTLSFNANFKSLLSDQITFVSGVNYINLSSTNFGKILDLLGSDYFLDLDRFASGQDQQTDLNHPNRKLKEGDTFKYNYQLDANVVNVFTQFEFKYDRVAFYLGQNIAYTNYQRNGLFRNGIYPDSSFGKSEKIDFNNFGFKGGATYYLTGRHALNANVAFMNQAPNLRNVFANARMNNSLVDGIDSETVFSVDGSYILRTPKLKARLTGYFSEIKNATEISFFYAQGLGILDEDGELLLNGNAFVAEILTGVEKRNLGLEFGAEYQVTQTLKAIGNVAFGQSFYTNNPNIVLSIDNAKRTVDYGQSFLKNYRVAGGPQVATSFGLEYRSPQYWWVGANVNYLTDNYLDVSPIMRTSMFTINAEDPDQFPYEDMTPESVRALLKQEKLQDFTLFNLSGGKSWRLPNRNIIGFFASINNVFDKKYKTGGFEQGRNANYKEVSQDYAGGTRSFGNKYFYGYGRNFFANVYYSF</sequence>
<gene>
    <name evidence="4" type="ORF">SAMN04487893_102303</name>
</gene>
<evidence type="ECO:0000256" key="3">
    <source>
        <dbReference type="ARBA" id="ARBA00023237"/>
    </source>
</evidence>